<keyword evidence="2" id="KW-1185">Reference proteome</keyword>
<protein>
    <recommendedName>
        <fullName evidence="3">DUF4276 family protein</fullName>
    </recommendedName>
</protein>
<evidence type="ECO:0000313" key="1">
    <source>
        <dbReference type="EMBL" id="BBM38261.1"/>
    </source>
</evidence>
<reference evidence="1 2" key="1">
    <citation type="submission" date="2019-07" db="EMBL/GenBank/DDBJ databases">
        <title>Complete Genome Sequence of Leptotrichia hofstadii Strain JCM16775.</title>
        <authorList>
            <person name="Watanabe S."/>
            <person name="Cui L."/>
        </authorList>
    </citation>
    <scope>NUCLEOTIDE SEQUENCE [LARGE SCALE GENOMIC DNA]</scope>
    <source>
        <strain evidence="1 2">JCM16775</strain>
    </source>
</reference>
<sequence>MKLWLFLVEGNSDKIYVDKIIKYYVKSEKLKKEIKLEWIILDGKYNYNKKDKQINQKIDKFKNQNRDSDYEIIYVIDLDKCRNNEKDRIFLVDIKKFVQKNKYKLIKNNENIEMILKIDNKSKNKKEKVKIAEKFIMKESIEKYLRIEELENVSIGSNIFKILDILESGV</sequence>
<dbReference type="EMBL" id="AP019823">
    <property type="protein sequence ID" value="BBM38261.1"/>
    <property type="molecule type" value="Genomic_DNA"/>
</dbReference>
<dbReference type="OrthoDB" id="82418at2"/>
<evidence type="ECO:0000313" key="2">
    <source>
        <dbReference type="Proteomes" id="UP000321892"/>
    </source>
</evidence>
<dbReference type="Proteomes" id="UP000321892">
    <property type="component" value="Chromosome"/>
</dbReference>
<dbReference type="AlphaFoldDB" id="A0A510JIQ5"/>
<name>A0A510JIQ5_9FUSO</name>
<dbReference type="KEGG" id="lhf:JCM16775_0969"/>
<evidence type="ECO:0008006" key="3">
    <source>
        <dbReference type="Google" id="ProtNLM"/>
    </source>
</evidence>
<dbReference type="RefSeq" id="WP_026746586.1">
    <property type="nucleotide sequence ID" value="NZ_AP019823.1"/>
</dbReference>
<proteinExistence type="predicted"/>
<accession>A0A510JIQ5</accession>
<gene>
    <name evidence="1" type="ORF">JCM16775_0969</name>
</gene>
<organism evidence="1 2">
    <name type="scientific">Leptotrichia hofstadii</name>
    <dbReference type="NCBI Taxonomy" id="157688"/>
    <lineage>
        <taxon>Bacteria</taxon>
        <taxon>Fusobacteriati</taxon>
        <taxon>Fusobacteriota</taxon>
        <taxon>Fusobacteriia</taxon>
        <taxon>Fusobacteriales</taxon>
        <taxon>Leptotrichiaceae</taxon>
        <taxon>Leptotrichia</taxon>
    </lineage>
</organism>